<name>A0AAV4IXS1_9GAST</name>
<keyword evidence="2" id="KW-1185">Reference proteome</keyword>
<reference evidence="1 2" key="1">
    <citation type="journal article" date="2021" name="Elife">
        <title>Chloroplast acquisition without the gene transfer in kleptoplastic sea slugs, Plakobranchus ocellatus.</title>
        <authorList>
            <person name="Maeda T."/>
            <person name="Takahashi S."/>
            <person name="Yoshida T."/>
            <person name="Shimamura S."/>
            <person name="Takaki Y."/>
            <person name="Nagai Y."/>
            <person name="Toyoda A."/>
            <person name="Suzuki Y."/>
            <person name="Arimoto A."/>
            <person name="Ishii H."/>
            <person name="Satoh N."/>
            <person name="Nishiyama T."/>
            <person name="Hasebe M."/>
            <person name="Maruyama T."/>
            <person name="Minagawa J."/>
            <person name="Obokata J."/>
            <person name="Shigenobu S."/>
        </authorList>
    </citation>
    <scope>NUCLEOTIDE SEQUENCE [LARGE SCALE GENOMIC DNA]</scope>
</reference>
<comment type="caution">
    <text evidence="1">The sequence shown here is derived from an EMBL/GenBank/DDBJ whole genome shotgun (WGS) entry which is preliminary data.</text>
</comment>
<dbReference type="Proteomes" id="UP000762676">
    <property type="component" value="Unassembled WGS sequence"/>
</dbReference>
<gene>
    <name evidence="1" type="ORF">ElyMa_001444000</name>
</gene>
<dbReference type="AlphaFoldDB" id="A0AAV4IXS1"/>
<evidence type="ECO:0000313" key="1">
    <source>
        <dbReference type="EMBL" id="GFS15227.1"/>
    </source>
</evidence>
<evidence type="ECO:0008006" key="3">
    <source>
        <dbReference type="Google" id="ProtNLM"/>
    </source>
</evidence>
<dbReference type="EMBL" id="BMAT01002832">
    <property type="protein sequence ID" value="GFS15227.1"/>
    <property type="molecule type" value="Genomic_DNA"/>
</dbReference>
<proteinExistence type="predicted"/>
<evidence type="ECO:0000313" key="2">
    <source>
        <dbReference type="Proteomes" id="UP000762676"/>
    </source>
</evidence>
<sequence>MAFSACMPFIGAGILFSYMTGENGGGVIRAVEQYNEYIEKKPEERCIAVVLAIRHFFLPVPFVGSIVYGISRCIYKKDNEAACGMDSDYSTAAEVFAYVPLLNSGLHGMHALFYLGMHERALDL</sequence>
<organism evidence="1 2">
    <name type="scientific">Elysia marginata</name>
    <dbReference type="NCBI Taxonomy" id="1093978"/>
    <lineage>
        <taxon>Eukaryota</taxon>
        <taxon>Metazoa</taxon>
        <taxon>Spiralia</taxon>
        <taxon>Lophotrochozoa</taxon>
        <taxon>Mollusca</taxon>
        <taxon>Gastropoda</taxon>
        <taxon>Heterobranchia</taxon>
        <taxon>Euthyneura</taxon>
        <taxon>Panpulmonata</taxon>
        <taxon>Sacoglossa</taxon>
        <taxon>Placobranchoidea</taxon>
        <taxon>Plakobranchidae</taxon>
        <taxon>Elysia</taxon>
    </lineage>
</organism>
<accession>A0AAV4IXS1</accession>
<protein>
    <recommendedName>
        <fullName evidence="3">Frizzled/Smoothened transmembrane domain-containing protein</fullName>
    </recommendedName>
</protein>